<organism evidence="3 4">
    <name type="scientific">Halobacteriovorax marinus (strain ATCC BAA-682 / DSM 15412 / SJ)</name>
    <name type="common">Bacteriovorax marinus</name>
    <dbReference type="NCBI Taxonomy" id="862908"/>
    <lineage>
        <taxon>Bacteria</taxon>
        <taxon>Pseudomonadati</taxon>
        <taxon>Bdellovibrionota</taxon>
        <taxon>Bacteriovoracia</taxon>
        <taxon>Bacteriovoracales</taxon>
        <taxon>Halobacteriovoraceae</taxon>
        <taxon>Halobacteriovorax</taxon>
    </lineage>
</organism>
<keyword evidence="2" id="KW-0732">Signal</keyword>
<dbReference type="RefSeq" id="WP_014242906.1">
    <property type="nucleotide sequence ID" value="NC_016620.1"/>
</dbReference>
<evidence type="ECO:0000313" key="3">
    <source>
        <dbReference type="EMBL" id="CBW25117.1"/>
    </source>
</evidence>
<dbReference type="HOGENOM" id="CLU_2806502_0_0_7"/>
<dbReference type="KEGG" id="bmx:BMS_0183"/>
<name>E1X2S2_HALMS</name>
<feature type="region of interest" description="Disordered" evidence="1">
    <location>
        <begin position="42"/>
        <end position="67"/>
    </location>
</feature>
<proteinExistence type="predicted"/>
<dbReference type="STRING" id="862908.BMS_0183"/>
<dbReference type="EMBL" id="FQ312005">
    <property type="protein sequence ID" value="CBW25117.1"/>
    <property type="molecule type" value="Genomic_DNA"/>
</dbReference>
<protein>
    <submittedName>
        <fullName evidence="3">Exported protein</fullName>
    </submittedName>
</protein>
<evidence type="ECO:0000313" key="4">
    <source>
        <dbReference type="Proteomes" id="UP000008963"/>
    </source>
</evidence>
<accession>E1X2S2</accession>
<gene>
    <name evidence="3" type="ordered locus">BMS_0183</name>
</gene>
<sequence length="67" mass="6976">MKKIIAMLLVLGLSFPVMADGSSDGGLGQNTDDNVECSQIFHGTAPKQEDVREGDSTAPQPGTDVGK</sequence>
<feature type="signal peptide" evidence="2">
    <location>
        <begin position="1"/>
        <end position="19"/>
    </location>
</feature>
<evidence type="ECO:0000256" key="2">
    <source>
        <dbReference type="SAM" id="SignalP"/>
    </source>
</evidence>
<evidence type="ECO:0000256" key="1">
    <source>
        <dbReference type="SAM" id="MobiDB-lite"/>
    </source>
</evidence>
<dbReference type="Proteomes" id="UP000008963">
    <property type="component" value="Chromosome"/>
</dbReference>
<feature type="chain" id="PRO_5003154718" evidence="2">
    <location>
        <begin position="20"/>
        <end position="67"/>
    </location>
</feature>
<dbReference type="AlphaFoldDB" id="E1X2S2"/>
<dbReference type="PATRIC" id="fig|862908.3.peg.177"/>
<keyword evidence="4" id="KW-1185">Reference proteome</keyword>
<reference evidence="4" key="1">
    <citation type="journal article" date="2013" name="ISME J.">
        <title>A small predatory core genome in the divergent marine Bacteriovorax marinus SJ and the terrestrial Bdellovibrio bacteriovorus.</title>
        <authorList>
            <person name="Crossman L.C."/>
            <person name="Chen H."/>
            <person name="Cerdeno-Tarraga A.M."/>
            <person name="Brooks K."/>
            <person name="Quail M.A."/>
            <person name="Pineiro S.A."/>
            <person name="Hobley L."/>
            <person name="Sockett R.E."/>
            <person name="Bentley S.D."/>
            <person name="Parkhill J."/>
            <person name="Williams H.N."/>
            <person name="Stine O.C."/>
        </authorList>
    </citation>
    <scope>NUCLEOTIDE SEQUENCE [LARGE SCALE GENOMIC DNA]</scope>
    <source>
        <strain evidence="4">ATCC BAA-682 / DSM 15412 / SJ</strain>
    </source>
</reference>